<dbReference type="InterPro" id="IPR001199">
    <property type="entry name" value="Cyt_B5-like_heme/steroid-bd"/>
</dbReference>
<keyword evidence="3" id="KW-0408">Iron</keyword>
<dbReference type="Gene3D" id="3.10.120.10">
    <property type="entry name" value="Cytochrome b5-like heme/steroid binding domain"/>
    <property type="match status" value="1"/>
</dbReference>
<dbReference type="SMART" id="SM01117">
    <property type="entry name" value="Cyt-b5"/>
    <property type="match status" value="1"/>
</dbReference>
<dbReference type="Pfam" id="PF00173">
    <property type="entry name" value="Cyt-b5"/>
    <property type="match status" value="1"/>
</dbReference>
<dbReference type="Proteomes" id="UP000028582">
    <property type="component" value="Unassembled WGS sequence"/>
</dbReference>
<dbReference type="AlphaFoldDB" id="A0A080Z1C1"/>
<evidence type="ECO:0000313" key="7">
    <source>
        <dbReference type="Proteomes" id="UP000028582"/>
    </source>
</evidence>
<proteinExistence type="inferred from homology"/>
<protein>
    <recommendedName>
        <fullName evidence="5">Cytochrome b5 heme-binding domain-containing protein</fullName>
    </recommendedName>
</protein>
<dbReference type="GO" id="GO:0046872">
    <property type="term" value="F:metal ion binding"/>
    <property type="evidence" value="ECO:0007669"/>
    <property type="project" value="UniProtKB-KW"/>
</dbReference>
<feature type="domain" description="Cytochrome b5 heme-binding" evidence="5">
    <location>
        <begin position="228"/>
        <end position="296"/>
    </location>
</feature>
<comment type="caution">
    <text evidence="6">The sequence shown here is derived from an EMBL/GenBank/DDBJ whole genome shotgun (WGS) entry which is preliminary data.</text>
</comment>
<dbReference type="GO" id="GO:0020037">
    <property type="term" value="F:heme binding"/>
    <property type="evidence" value="ECO:0007669"/>
    <property type="project" value="TreeGrafter"/>
</dbReference>
<evidence type="ECO:0000256" key="1">
    <source>
        <dbReference type="ARBA" id="ARBA00022617"/>
    </source>
</evidence>
<name>A0A080Z1C1_PHYNI</name>
<dbReference type="SUPFAM" id="SSF55856">
    <property type="entry name" value="Cytochrome b5-like heme/steroid binding domain"/>
    <property type="match status" value="1"/>
</dbReference>
<keyword evidence="2" id="KW-0479">Metal-binding</keyword>
<dbReference type="EMBL" id="ANJA01003937">
    <property type="protein sequence ID" value="ETO60432.1"/>
    <property type="molecule type" value="Genomic_DNA"/>
</dbReference>
<dbReference type="PROSITE" id="PS50255">
    <property type="entry name" value="CYTOCHROME_B5_2"/>
    <property type="match status" value="1"/>
</dbReference>
<evidence type="ECO:0000256" key="3">
    <source>
        <dbReference type="ARBA" id="ARBA00023004"/>
    </source>
</evidence>
<dbReference type="GO" id="GO:0016020">
    <property type="term" value="C:membrane"/>
    <property type="evidence" value="ECO:0007669"/>
    <property type="project" value="TreeGrafter"/>
</dbReference>
<evidence type="ECO:0000256" key="2">
    <source>
        <dbReference type="ARBA" id="ARBA00022723"/>
    </source>
</evidence>
<evidence type="ECO:0000313" key="6">
    <source>
        <dbReference type="EMBL" id="ETO60432.1"/>
    </source>
</evidence>
<evidence type="ECO:0000256" key="4">
    <source>
        <dbReference type="ARBA" id="ARBA00038168"/>
    </source>
</evidence>
<organism evidence="6 7">
    <name type="scientific">Phytophthora nicotianae P1976</name>
    <dbReference type="NCBI Taxonomy" id="1317066"/>
    <lineage>
        <taxon>Eukaryota</taxon>
        <taxon>Sar</taxon>
        <taxon>Stramenopiles</taxon>
        <taxon>Oomycota</taxon>
        <taxon>Peronosporomycetes</taxon>
        <taxon>Peronosporales</taxon>
        <taxon>Peronosporaceae</taxon>
        <taxon>Phytophthora</taxon>
    </lineage>
</organism>
<dbReference type="OrthoDB" id="260519at2759"/>
<dbReference type="InterPro" id="IPR036400">
    <property type="entry name" value="Cyt_B5-like_heme/steroid_sf"/>
</dbReference>
<comment type="similarity">
    <text evidence="4">Belongs to the cytochrome b5 family.</text>
</comment>
<evidence type="ECO:0000259" key="5">
    <source>
        <dbReference type="PROSITE" id="PS50255"/>
    </source>
</evidence>
<keyword evidence="1" id="KW-0349">Heme</keyword>
<dbReference type="PANTHER" id="PTHR19359">
    <property type="entry name" value="CYTOCHROME B5"/>
    <property type="match status" value="1"/>
</dbReference>
<dbReference type="InterPro" id="IPR050668">
    <property type="entry name" value="Cytochrome_b5"/>
</dbReference>
<dbReference type="PRINTS" id="PR00363">
    <property type="entry name" value="CYTOCHROMEB5"/>
</dbReference>
<gene>
    <name evidence="6" type="ORF">F444_21373</name>
</gene>
<reference evidence="6 7" key="1">
    <citation type="submission" date="2013-11" db="EMBL/GenBank/DDBJ databases">
        <title>The Genome Sequence of Phytophthora parasitica P1976.</title>
        <authorList>
            <consortium name="The Broad Institute Genomics Platform"/>
            <person name="Russ C."/>
            <person name="Tyler B."/>
            <person name="Panabieres F."/>
            <person name="Shan W."/>
            <person name="Tripathy S."/>
            <person name="Grunwald N."/>
            <person name="Machado M."/>
            <person name="Johnson C.S."/>
            <person name="Walker B."/>
            <person name="Young S."/>
            <person name="Zeng Q."/>
            <person name="Gargeya S."/>
            <person name="Fitzgerald M."/>
            <person name="Haas B."/>
            <person name="Abouelleil A."/>
            <person name="Allen A.W."/>
            <person name="Alvarado L."/>
            <person name="Arachchi H.M."/>
            <person name="Berlin A.M."/>
            <person name="Chapman S.B."/>
            <person name="Gainer-Dewar J."/>
            <person name="Goldberg J."/>
            <person name="Griggs A."/>
            <person name="Gujja S."/>
            <person name="Hansen M."/>
            <person name="Howarth C."/>
            <person name="Imamovic A."/>
            <person name="Ireland A."/>
            <person name="Larimer J."/>
            <person name="McCowan C."/>
            <person name="Murphy C."/>
            <person name="Pearson M."/>
            <person name="Poon T.W."/>
            <person name="Priest M."/>
            <person name="Roberts A."/>
            <person name="Saif S."/>
            <person name="Shea T."/>
            <person name="Sisk P."/>
            <person name="Sykes S."/>
            <person name="Wortman J."/>
            <person name="Nusbaum C."/>
            <person name="Birren B."/>
        </authorList>
    </citation>
    <scope>NUCLEOTIDE SEQUENCE [LARGE SCALE GENOMIC DNA]</scope>
    <source>
        <strain evidence="6 7">P1976</strain>
    </source>
</reference>
<accession>A0A080Z1C1</accession>
<dbReference type="PANTHER" id="PTHR19359:SF146">
    <property type="entry name" value="B5, PUTATIVE-RELATED"/>
    <property type="match status" value="1"/>
</dbReference>
<sequence>MDVMTMEHLAPSKKNLLLTPKCEVVAGETPSGGFCPDPVLFPADKAQGLSVCEDSASSSMGACYPKCMGTVDDQMVLPGAQAKRSASAAMESTLYEAELVAKMQTFDLEELGLAAASQASHKKQEKSIIVDYEDSDGEHLELRPKEATCAPSACAPVLTGAESNNARHTRRRSRCGSSEVAATGSLRGKSVIFEKNIKSVEPESPNTSDTDAEEEMRCSKVHKLCMCEVKLHRSLESCWLVCSGQVYDVTGLVTAHPGGVRSILRKAGGPDCARDMKFHTKNARKMMEKCFIGKLQQCGDDVDCSGEANCSIM</sequence>